<evidence type="ECO:0000256" key="5">
    <source>
        <dbReference type="ARBA" id="ARBA00022989"/>
    </source>
</evidence>
<evidence type="ECO:0000259" key="8">
    <source>
        <dbReference type="SMART" id="SM00014"/>
    </source>
</evidence>
<evidence type="ECO:0000256" key="1">
    <source>
        <dbReference type="ARBA" id="ARBA00004651"/>
    </source>
</evidence>
<sequence>MTTSFDPSAAEPPRTAGQRLTDFGLALRAGVERLFRPVRPLASPALRIFPGWPERFAAAALGLALVIAGMVYIDPVVIGVRAWTRGGWAFAWELVTDVGKSAWVLIPSGVLLLVILAVVTPARRFADRVMLALAARLAFVFIAVGGSGLIVTIVKRIIARGRPRYFDEFGALHFQFPTWQASYASFPSGHSQTAFAIALSFAALFPRFRNTFIVLAVIVAFSRVAVDAHYFTDIVAGSLWGAWFTVMTRDWFARRGLVFSPLPHRAPVPMPRHRLRQALAQVWRRLRG</sequence>
<evidence type="ECO:0000313" key="9">
    <source>
        <dbReference type="EMBL" id="PTM57194.1"/>
    </source>
</evidence>
<accession>A0A2T4Z5M5</accession>
<evidence type="ECO:0000256" key="2">
    <source>
        <dbReference type="ARBA" id="ARBA00022475"/>
    </source>
</evidence>
<evidence type="ECO:0000256" key="3">
    <source>
        <dbReference type="ARBA" id="ARBA00022692"/>
    </source>
</evidence>
<keyword evidence="5 7" id="KW-1133">Transmembrane helix</keyword>
<keyword evidence="6 7" id="KW-0472">Membrane</keyword>
<dbReference type="InterPro" id="IPR000326">
    <property type="entry name" value="PAP2/HPO"/>
</dbReference>
<evidence type="ECO:0000313" key="10">
    <source>
        <dbReference type="Proteomes" id="UP000241808"/>
    </source>
</evidence>
<proteinExistence type="predicted"/>
<dbReference type="Proteomes" id="UP000241808">
    <property type="component" value="Unassembled WGS sequence"/>
</dbReference>
<reference evidence="9 10" key="1">
    <citation type="submission" date="2018-04" db="EMBL/GenBank/DDBJ databases">
        <title>Genomic Encyclopedia of Archaeal and Bacterial Type Strains, Phase II (KMG-II): from individual species to whole genera.</title>
        <authorList>
            <person name="Goeker M."/>
        </authorList>
    </citation>
    <scope>NUCLEOTIDE SEQUENCE [LARGE SCALE GENOMIC DNA]</scope>
    <source>
        <strain evidence="9 10">DSM 25521</strain>
    </source>
</reference>
<dbReference type="InterPro" id="IPR036938">
    <property type="entry name" value="PAP2/HPO_sf"/>
</dbReference>
<gene>
    <name evidence="9" type="ORF">C8P69_104244</name>
</gene>
<feature type="transmembrane region" description="Helical" evidence="7">
    <location>
        <begin position="56"/>
        <end position="80"/>
    </location>
</feature>
<evidence type="ECO:0000256" key="4">
    <source>
        <dbReference type="ARBA" id="ARBA00022801"/>
    </source>
</evidence>
<dbReference type="PANTHER" id="PTHR14969:SF62">
    <property type="entry name" value="DECAPRENYLPHOSPHORYL-5-PHOSPHORIBOSE PHOSPHATASE RV3807C-RELATED"/>
    <property type="match status" value="1"/>
</dbReference>
<keyword evidence="2" id="KW-1003">Cell membrane</keyword>
<comment type="caution">
    <text evidence="9">The sequence shown here is derived from an EMBL/GenBank/DDBJ whole genome shotgun (WGS) entry which is preliminary data.</text>
</comment>
<dbReference type="RefSeq" id="WP_170118209.1">
    <property type="nucleotide sequence ID" value="NZ_PZZL01000004.1"/>
</dbReference>
<feature type="transmembrane region" description="Helical" evidence="7">
    <location>
        <begin position="131"/>
        <end position="154"/>
    </location>
</feature>
<protein>
    <submittedName>
        <fullName evidence="9">Undecaprenyl-diphosphatase</fullName>
    </submittedName>
</protein>
<evidence type="ECO:0000256" key="7">
    <source>
        <dbReference type="SAM" id="Phobius"/>
    </source>
</evidence>
<dbReference type="GO" id="GO:0005886">
    <property type="term" value="C:plasma membrane"/>
    <property type="evidence" value="ECO:0007669"/>
    <property type="project" value="UniProtKB-SubCell"/>
</dbReference>
<keyword evidence="4" id="KW-0378">Hydrolase</keyword>
<keyword evidence="3 7" id="KW-0812">Transmembrane</keyword>
<dbReference type="Pfam" id="PF01569">
    <property type="entry name" value="PAP2"/>
    <property type="match status" value="1"/>
</dbReference>
<keyword evidence="10" id="KW-1185">Reference proteome</keyword>
<comment type="subcellular location">
    <subcellularLocation>
        <location evidence="1">Cell membrane</location>
        <topology evidence="1">Multi-pass membrane protein</topology>
    </subcellularLocation>
</comment>
<dbReference type="EMBL" id="PZZL01000004">
    <property type="protein sequence ID" value="PTM57194.1"/>
    <property type="molecule type" value="Genomic_DNA"/>
</dbReference>
<evidence type="ECO:0000256" key="6">
    <source>
        <dbReference type="ARBA" id="ARBA00023136"/>
    </source>
</evidence>
<name>A0A2T4Z5M5_9HYPH</name>
<dbReference type="SUPFAM" id="SSF48317">
    <property type="entry name" value="Acid phosphatase/Vanadium-dependent haloperoxidase"/>
    <property type="match status" value="1"/>
</dbReference>
<dbReference type="GO" id="GO:0016787">
    <property type="term" value="F:hydrolase activity"/>
    <property type="evidence" value="ECO:0007669"/>
    <property type="project" value="UniProtKB-KW"/>
</dbReference>
<feature type="transmembrane region" description="Helical" evidence="7">
    <location>
        <begin position="101"/>
        <end position="119"/>
    </location>
</feature>
<dbReference type="Gene3D" id="1.20.144.10">
    <property type="entry name" value="Phosphatidic acid phosphatase type 2/haloperoxidase"/>
    <property type="match status" value="2"/>
</dbReference>
<organism evidence="9 10">
    <name type="scientific">Phreatobacter oligotrophus</name>
    <dbReference type="NCBI Taxonomy" id="1122261"/>
    <lineage>
        <taxon>Bacteria</taxon>
        <taxon>Pseudomonadati</taxon>
        <taxon>Pseudomonadota</taxon>
        <taxon>Alphaproteobacteria</taxon>
        <taxon>Hyphomicrobiales</taxon>
        <taxon>Phreatobacteraceae</taxon>
        <taxon>Phreatobacter</taxon>
    </lineage>
</organism>
<dbReference type="PANTHER" id="PTHR14969">
    <property type="entry name" value="SPHINGOSINE-1-PHOSPHATE PHOSPHOHYDROLASE"/>
    <property type="match status" value="1"/>
</dbReference>
<dbReference type="SMART" id="SM00014">
    <property type="entry name" value="acidPPc"/>
    <property type="match status" value="1"/>
</dbReference>
<dbReference type="AlphaFoldDB" id="A0A2T4Z5M5"/>
<feature type="domain" description="Phosphatidic acid phosphatase type 2/haloperoxidase" evidence="8">
    <location>
        <begin position="137"/>
        <end position="249"/>
    </location>
</feature>